<dbReference type="SMART" id="SM00382">
    <property type="entry name" value="AAA"/>
    <property type="match status" value="1"/>
</dbReference>
<protein>
    <recommendedName>
        <fullName evidence="2">AAA+ ATPase domain-containing protein</fullName>
    </recommendedName>
</protein>
<dbReference type="InterPro" id="IPR003593">
    <property type="entry name" value="AAA+_ATPase"/>
</dbReference>
<dbReference type="SUPFAM" id="SSF52540">
    <property type="entry name" value="P-loop containing nucleoside triphosphate hydrolases"/>
    <property type="match status" value="1"/>
</dbReference>
<evidence type="ECO:0000313" key="4">
    <source>
        <dbReference type="Proteomes" id="UP000283895"/>
    </source>
</evidence>
<dbReference type="InterPro" id="IPR056599">
    <property type="entry name" value="AAA_lid_fung"/>
</dbReference>
<feature type="domain" description="AAA+ ATPase" evidence="2">
    <location>
        <begin position="767"/>
        <end position="896"/>
    </location>
</feature>
<feature type="compositionally biased region" description="Basic and acidic residues" evidence="1">
    <location>
        <begin position="43"/>
        <end position="63"/>
    </location>
</feature>
<accession>A0A423X4I4</accession>
<dbReference type="STRING" id="356882.A0A423X4I4"/>
<gene>
    <name evidence="3" type="ORF">VMCG_01917</name>
</gene>
<dbReference type="Gene3D" id="3.40.50.300">
    <property type="entry name" value="P-loop containing nucleotide triphosphate hydrolases"/>
    <property type="match status" value="1"/>
</dbReference>
<feature type="region of interest" description="Disordered" evidence="1">
    <location>
        <begin position="1"/>
        <end position="98"/>
    </location>
</feature>
<dbReference type="Pfam" id="PF00004">
    <property type="entry name" value="AAA"/>
    <property type="match status" value="1"/>
</dbReference>
<organism evidence="3 4">
    <name type="scientific">Cytospora schulzeri</name>
    <dbReference type="NCBI Taxonomy" id="448051"/>
    <lineage>
        <taxon>Eukaryota</taxon>
        <taxon>Fungi</taxon>
        <taxon>Dikarya</taxon>
        <taxon>Ascomycota</taxon>
        <taxon>Pezizomycotina</taxon>
        <taxon>Sordariomycetes</taxon>
        <taxon>Sordariomycetidae</taxon>
        <taxon>Diaporthales</taxon>
        <taxon>Cytosporaceae</taxon>
        <taxon>Cytospora</taxon>
    </lineage>
</organism>
<feature type="compositionally biased region" description="Basic and acidic residues" evidence="1">
    <location>
        <begin position="337"/>
        <end position="346"/>
    </location>
</feature>
<name>A0A423X4I4_9PEZI</name>
<dbReference type="GO" id="GO:0016887">
    <property type="term" value="F:ATP hydrolysis activity"/>
    <property type="evidence" value="ECO:0007669"/>
    <property type="project" value="InterPro"/>
</dbReference>
<dbReference type="EMBL" id="LKEA01000003">
    <property type="protein sequence ID" value="ROW10565.1"/>
    <property type="molecule type" value="Genomic_DNA"/>
</dbReference>
<evidence type="ECO:0000313" key="3">
    <source>
        <dbReference type="EMBL" id="ROW10565.1"/>
    </source>
</evidence>
<dbReference type="Pfam" id="PF22942">
    <property type="entry name" value="DUF7025"/>
    <property type="match status" value="1"/>
</dbReference>
<dbReference type="AlphaFoldDB" id="A0A423X4I4"/>
<dbReference type="PANTHER" id="PTHR46411:SF3">
    <property type="entry name" value="AAA+ ATPASE DOMAIN-CONTAINING PROTEIN"/>
    <property type="match status" value="1"/>
</dbReference>
<dbReference type="Pfam" id="PF23232">
    <property type="entry name" value="AAA_lid_13"/>
    <property type="match status" value="1"/>
</dbReference>
<sequence>MEGTSTQSPTPVAESAIEGTKHHPSVTGGQQDEDEDTGPIETMRSDKHVEDSTGHQGESKTLAEKSAIGDAVEAKHNSGRTSPGKEVSGQKYAGDPQNMTGEAAYHWLKDITARVDSIESKLDEQKSDATDSTVTSDEDDSYFFRTRPEVKDCHWEAFKNRFPTEDNMVPAIETLLRYAELDIDIEEEQLKRKSHGSGSSLADQKPFKPSSKSPSLAPDDRYERIRINSAFIQAFLAKAAEDGPLTIRPVNSLTFLRPFKALIHFHEQMEKEFLWLEKKFGNPASANQALALETEESPDKIFPEVSVEEDQSANEALIRDERRERNNTASSITPNENEGKVKSSPDIHEVVENGSYEAYRQMKCYVDFVRTKLIPRYQRFEAADYRDPPRVRYEDLWSLFRMGELIIRQDAFYQRVTDRSDGSLADSKNPRYDTEGSHLWRIVRISTPLPNWVVDDLSLEKEGEMWGGGSEETQEIAVIEVYYVDFDGKSYSSVPFTVSIPYFADEKDITSLPAYPVRFAKDYEQTVKQLQKRGEIFQSVVSQANPVQTYEGWTLIRDPAGRPIQDANANFLKSPEHIDGDVIIDFHEALQIHPWWKPPMSKYSKEAVRHGYSEDDFPINSWADKERSKLLRRTWEWVYGESDGVAASEFNHAVATTGSHINKDHDITDVNSSSAKPELSSEDLVLLPSRIFVYALRERKFVNADVQYLRQISVKENPFESLEIEEEHKDLIVSTVFEHFERKKVRRDAQRQGVEMSDQDFIRGKGRGLIILLHGAPGVGKTATAEACSYAYNKPLFPITCGDLGIEPERVEETLSELFRLANLWDCIMLFDEADIFLSTREKKDDNLQRNALVSIFLRTLEYYSGVLFLTTNRAGVLDEAVKSRVHLSLYYPYLGLKETKTLFQMNIGRLKNIEAERAKITGSPPMAIEEKRILKFAEEHYMRFEKEYDKRWNGRQIRNAFQIATSLARHQYHRHCLEGNSHRGLYMTSDHFQAVEDATNKYDEYRQKLFNKTDVEIAKEREERYHPS</sequence>
<dbReference type="InterPro" id="IPR003959">
    <property type="entry name" value="ATPase_AAA_core"/>
</dbReference>
<evidence type="ECO:0000256" key="1">
    <source>
        <dbReference type="SAM" id="MobiDB-lite"/>
    </source>
</evidence>
<keyword evidence="4" id="KW-1185">Reference proteome</keyword>
<proteinExistence type="predicted"/>
<feature type="region of interest" description="Disordered" evidence="1">
    <location>
        <begin position="319"/>
        <end position="346"/>
    </location>
</feature>
<dbReference type="InterPro" id="IPR054289">
    <property type="entry name" value="DUF7025"/>
</dbReference>
<dbReference type="InterPro" id="IPR027417">
    <property type="entry name" value="P-loop_NTPase"/>
</dbReference>
<dbReference type="PANTHER" id="PTHR46411">
    <property type="entry name" value="FAMILY ATPASE, PUTATIVE-RELATED"/>
    <property type="match status" value="1"/>
</dbReference>
<feature type="compositionally biased region" description="Polar residues" evidence="1">
    <location>
        <begin position="1"/>
        <end position="10"/>
    </location>
</feature>
<evidence type="ECO:0000259" key="2">
    <source>
        <dbReference type="SMART" id="SM00382"/>
    </source>
</evidence>
<comment type="caution">
    <text evidence="3">The sequence shown here is derived from an EMBL/GenBank/DDBJ whole genome shotgun (WGS) entry which is preliminary data.</text>
</comment>
<dbReference type="OrthoDB" id="10042665at2759"/>
<reference evidence="3 4" key="1">
    <citation type="submission" date="2015-09" db="EMBL/GenBank/DDBJ databases">
        <title>Host preference determinants of Valsa canker pathogens revealed by comparative genomics.</title>
        <authorList>
            <person name="Yin Z."/>
            <person name="Huang L."/>
        </authorList>
    </citation>
    <scope>NUCLEOTIDE SEQUENCE [LARGE SCALE GENOMIC DNA]</scope>
    <source>
        <strain evidence="3 4">03-1</strain>
    </source>
</reference>
<feature type="compositionally biased region" description="Polar residues" evidence="1">
    <location>
        <begin position="327"/>
        <end position="336"/>
    </location>
</feature>
<feature type="region of interest" description="Disordered" evidence="1">
    <location>
        <begin position="190"/>
        <end position="219"/>
    </location>
</feature>
<dbReference type="Proteomes" id="UP000283895">
    <property type="component" value="Unassembled WGS sequence"/>
</dbReference>
<dbReference type="GO" id="GO:0005524">
    <property type="term" value="F:ATP binding"/>
    <property type="evidence" value="ECO:0007669"/>
    <property type="project" value="InterPro"/>
</dbReference>